<dbReference type="Pfam" id="PF00550">
    <property type="entry name" value="PP-binding"/>
    <property type="match status" value="1"/>
</dbReference>
<dbReference type="PANTHER" id="PTHR44845:SF6">
    <property type="entry name" value="BETA-ALANINE-ACTIVATING ENZYME"/>
    <property type="match status" value="1"/>
</dbReference>
<evidence type="ECO:0000313" key="6">
    <source>
        <dbReference type="EMBL" id="USS47260.1"/>
    </source>
</evidence>
<evidence type="ECO:0000313" key="8">
    <source>
        <dbReference type="Proteomes" id="UP001056386"/>
    </source>
</evidence>
<dbReference type="SUPFAM" id="SSF56801">
    <property type="entry name" value="Acetyl-CoA synthetase-like"/>
    <property type="match status" value="1"/>
</dbReference>
<dbReference type="SUPFAM" id="SSF51735">
    <property type="entry name" value="NAD(P)-binding Rossmann-fold domains"/>
    <property type="match status" value="1"/>
</dbReference>
<keyword evidence="3" id="KW-0436">Ligase</keyword>
<keyword evidence="1" id="KW-0596">Phosphopantetheine</keyword>
<dbReference type="Proteomes" id="UP000594892">
    <property type="component" value="Chromosome 2"/>
</dbReference>
<dbReference type="PROSITE" id="PS50075">
    <property type="entry name" value="CARRIER"/>
    <property type="match status" value="1"/>
</dbReference>
<dbReference type="InterPro" id="IPR036736">
    <property type="entry name" value="ACP-like_sf"/>
</dbReference>
<dbReference type="Gene3D" id="3.40.50.720">
    <property type="entry name" value="NAD(P)-binding Rossmann-like Domain"/>
    <property type="match status" value="1"/>
</dbReference>
<dbReference type="InterPro" id="IPR009081">
    <property type="entry name" value="PP-bd_ACP"/>
</dbReference>
<keyword evidence="8" id="KW-1185">Reference proteome</keyword>
<dbReference type="InterPro" id="IPR042099">
    <property type="entry name" value="ANL_N_sf"/>
</dbReference>
<dbReference type="InterPro" id="IPR013120">
    <property type="entry name" value="FAR_NAD-bd"/>
</dbReference>
<dbReference type="Gene3D" id="3.30.559.10">
    <property type="entry name" value="Chloramphenicol acetyltransferase-like domain"/>
    <property type="match status" value="1"/>
</dbReference>
<dbReference type="SUPFAM" id="SSF47336">
    <property type="entry name" value="ACP-like"/>
    <property type="match status" value="1"/>
</dbReference>
<sequence length="1457" mass="157674">MTRNVDTIYHLTPLQRGMLHHSRLDPASGVYVEQFSCLLHGPLDGARFRRAWETVVHRHDVLKTLFLRLHEEKPLQAVRHTVSVPFETLDWRAEPADAQARRFDVLLAEDRARGFDFGVAPLMRITLAVLGEACHRFLWTYHHAILDGWSMPLLLEEVFRAYAHPDNPLPPVGRDFRDYAAWLRGYDGARALDYWRERLQDYRSPARFAPSVMPTAAPGAPARRTLASSISTMPPDWIEAATRSCRTARITLNTLCQGAWAVLLARHAGRDDVVGGMVVSGRSADLDGIERMAGLFINTLPWRATLDGELDVAAWLRRLQADTQALEQHAYSALTDVLRCSGVPRQQALFETLYVFENYPGRDAFDRLAASCGLRIEEPRAREETSYALALVVLPGDTLTFQLTYDTARFDAAFIDRLAARYRQLLETIGDGAPRRLRELVLEADAPALPAARPAPEAARGTTLQDRIAAHAARTPERIAFVRLGDPGLSGEACAVTYGALAARVARAARQWRSFGYRPGERVLIACNEPVMALVLLLSGLSCGIDCVIADADLQSCAFDAVADGGWSPEPLRSCVTASQCSPVTGIVCCVFDERDPMYGRGDGAAADRADCGDGAAPVPGACSLLRQDAAGDWRVVRYTQAQIAEAARVFETTFPVGRAHALALGEGPLSHTTLWTALAALGAGLSLHQIASAGDPAFLRRAASPDMHWHGVVLSPDATRRIASAAAGLPDGALQADWLIVDARALTHQDASRLAALAPGARAVRRLCWPAWSLPHASASAAPEQIAHAGPVLPGATVFVADTHLNRAGVDALGQLVVTGHSVPDLMLRNGMPDREGLVATRDGTWLRTTLEAWQSAHGCRLRLPDGGDAADGAGSGWRDLEHEIARAAGLDEAVLVERIGADGEWETVLFHCEAAADAAEIARRIAGRRGVPALPAGSIVALAALPRNASGGVDRARLIAGDVALRKDQGRTAPRDAVETAIHEIWCELLKREQIGVHDDYFELGGDSLQATVMLYQLNERLQQQLEMDALLAAPTIAALAARIAGGPSGQAAPIDLPAEAVLDPAIAIGRPYLPRPYRSVLLTGATGFLGVHLLETLLATTDVRVLCLVRADDAAAGARRIEAAMRAHGRWDARHAARIAAVPGDLGEPNLGLSAAAFDALASEIDAIYHNGALVNFVYPYASLKQVNVLGTQDIVRLASLHRVSPIHYVSTVGTLDRHADALPETLAVPYHEHLTSGYEQSKWVAEQLLAQAQARGVPVTVYRPARIVGHAATGRMNLDDLFCRLIKGIVTFGKAPRDVGFDNILPVDLVSRIIVTASFEPAAAGSGVHVVNPRWNSMDALVDFIEDEGFPIERMDYDSWLAALAEHVRHDPSHALAMLIPVLRKLNPAADPTIGRILPIDTTQLMRVAGDVLAASFRPTNDWLRVFFDHFYEVGFMVRPQPLPRRSGLASGV</sequence>
<dbReference type="CDD" id="cd05235">
    <property type="entry name" value="SDR_e1"/>
    <property type="match status" value="1"/>
</dbReference>
<evidence type="ECO:0000313" key="5">
    <source>
        <dbReference type="EMBL" id="QPQ93027.1"/>
    </source>
</evidence>
<dbReference type="FunFam" id="1.10.1200.10:FF:000016">
    <property type="entry name" value="Non-ribosomal peptide synthase"/>
    <property type="match status" value="1"/>
</dbReference>
<dbReference type="InterPro" id="IPR010080">
    <property type="entry name" value="Thioester_reductase-like_dom"/>
</dbReference>
<dbReference type="GO" id="GO:0016874">
    <property type="term" value="F:ligase activity"/>
    <property type="evidence" value="ECO:0007669"/>
    <property type="project" value="UniProtKB-KW"/>
</dbReference>
<dbReference type="Gene3D" id="3.40.50.12780">
    <property type="entry name" value="N-terminal domain of ligase-like"/>
    <property type="match status" value="1"/>
</dbReference>
<dbReference type="GO" id="GO:0072330">
    <property type="term" value="P:monocarboxylic acid biosynthetic process"/>
    <property type="evidence" value="ECO:0007669"/>
    <property type="project" value="UniProtKB-ARBA"/>
</dbReference>
<evidence type="ECO:0000313" key="7">
    <source>
        <dbReference type="Proteomes" id="UP000594892"/>
    </source>
</evidence>
<gene>
    <name evidence="5" type="ORF">I6H06_11980</name>
    <name evidence="6" type="ORF">NFI99_20590</name>
</gene>
<dbReference type="InterPro" id="IPR036291">
    <property type="entry name" value="NAD(P)-bd_dom_sf"/>
</dbReference>
<evidence type="ECO:0000259" key="4">
    <source>
        <dbReference type="PROSITE" id="PS50075"/>
    </source>
</evidence>
<reference evidence="6" key="2">
    <citation type="submission" date="2022-06" db="EMBL/GenBank/DDBJ databases">
        <title>Draft genome sequence of Burkholderia glumae strain GR20004 isolated from rice panicle showing bacterial panicle blight.</title>
        <authorList>
            <person name="Choi S.Y."/>
            <person name="Lee Y.H."/>
        </authorList>
    </citation>
    <scope>NUCLEOTIDE SEQUENCE</scope>
    <source>
        <strain evidence="6">GR20004</strain>
    </source>
</reference>
<dbReference type="Gene3D" id="3.30.559.30">
    <property type="entry name" value="Nonribosomal peptide synthetase, condensation domain"/>
    <property type="match status" value="1"/>
</dbReference>
<organism evidence="5 7">
    <name type="scientific">Burkholderia glumae</name>
    <name type="common">Pseudomonas glumae</name>
    <dbReference type="NCBI Taxonomy" id="337"/>
    <lineage>
        <taxon>Bacteria</taxon>
        <taxon>Pseudomonadati</taxon>
        <taxon>Pseudomonadota</taxon>
        <taxon>Betaproteobacteria</taxon>
        <taxon>Burkholderiales</taxon>
        <taxon>Burkholderiaceae</taxon>
        <taxon>Burkholderia</taxon>
    </lineage>
</organism>
<evidence type="ECO:0000256" key="1">
    <source>
        <dbReference type="ARBA" id="ARBA00022450"/>
    </source>
</evidence>
<dbReference type="Pfam" id="PF07993">
    <property type="entry name" value="NAD_binding_4"/>
    <property type="match status" value="1"/>
</dbReference>
<dbReference type="NCBIfam" id="TIGR01746">
    <property type="entry name" value="Thioester-redct"/>
    <property type="match status" value="1"/>
</dbReference>
<keyword evidence="2" id="KW-0597">Phosphoprotein</keyword>
<feature type="domain" description="Carrier" evidence="4">
    <location>
        <begin position="975"/>
        <end position="1050"/>
    </location>
</feature>
<evidence type="ECO:0000256" key="2">
    <source>
        <dbReference type="ARBA" id="ARBA00022553"/>
    </source>
</evidence>
<reference evidence="5 7" key="1">
    <citation type="submission" date="2020-12" db="EMBL/GenBank/DDBJ databases">
        <title>FDA dAtabase for Regulatory Grade micrObial Sequences (FDA-ARGOS): Supporting development and validation of Infectious Disease Dx tests.</title>
        <authorList>
            <person name="Minogue T."/>
            <person name="Wolcott M."/>
            <person name="Wasieloski L."/>
            <person name="Aguilar W."/>
            <person name="Moore D."/>
            <person name="Jaissle J."/>
            <person name="Tallon L."/>
            <person name="Sadzewicz L."/>
            <person name="Zhao X."/>
            <person name="Boylan J."/>
            <person name="Ott S."/>
            <person name="Bowen H."/>
            <person name="Vavikolanu K."/>
            <person name="Mehta A."/>
            <person name="Aluvathingal J."/>
            <person name="Nadendla S."/>
            <person name="Yan Y."/>
            <person name="Sichtig H."/>
        </authorList>
    </citation>
    <scope>NUCLEOTIDE SEQUENCE [LARGE SCALE GENOMIC DNA]</scope>
    <source>
        <strain evidence="5 7">FDAARGOS_949</strain>
    </source>
</reference>
<dbReference type="GO" id="GO:0044550">
    <property type="term" value="P:secondary metabolite biosynthetic process"/>
    <property type="evidence" value="ECO:0007669"/>
    <property type="project" value="UniProtKB-ARBA"/>
</dbReference>
<dbReference type="CDD" id="cd19543">
    <property type="entry name" value="DCL_NRPS"/>
    <property type="match status" value="1"/>
</dbReference>
<accession>A0AAP9Y1J5</accession>
<dbReference type="PANTHER" id="PTHR44845">
    <property type="entry name" value="CARRIER DOMAIN-CONTAINING PROTEIN"/>
    <property type="match status" value="1"/>
</dbReference>
<dbReference type="RefSeq" id="WP_039202710.1">
    <property type="nucleotide sequence ID" value="NZ_CP021074.1"/>
</dbReference>
<dbReference type="GeneID" id="45698513"/>
<proteinExistence type="predicted"/>
<evidence type="ECO:0000256" key="3">
    <source>
        <dbReference type="ARBA" id="ARBA00022598"/>
    </source>
</evidence>
<dbReference type="Proteomes" id="UP001056386">
    <property type="component" value="Chromosome 1"/>
</dbReference>
<protein>
    <submittedName>
        <fullName evidence="5">Thioester reductase domain-containing protein</fullName>
    </submittedName>
</protein>
<name>A0AAP9Y1J5_BURGL</name>
<dbReference type="EMBL" id="CP099587">
    <property type="protein sequence ID" value="USS47260.1"/>
    <property type="molecule type" value="Genomic_DNA"/>
</dbReference>
<dbReference type="InterPro" id="IPR001242">
    <property type="entry name" value="Condensation_dom"/>
</dbReference>
<dbReference type="EMBL" id="CP065601">
    <property type="protein sequence ID" value="QPQ93027.1"/>
    <property type="molecule type" value="Genomic_DNA"/>
</dbReference>
<dbReference type="InterPro" id="IPR023213">
    <property type="entry name" value="CAT-like_dom_sf"/>
</dbReference>
<dbReference type="Pfam" id="PF00668">
    <property type="entry name" value="Condensation"/>
    <property type="match status" value="1"/>
</dbReference>
<dbReference type="SUPFAM" id="SSF52777">
    <property type="entry name" value="CoA-dependent acyltransferases"/>
    <property type="match status" value="2"/>
</dbReference>
<dbReference type="Gene3D" id="1.10.1200.10">
    <property type="entry name" value="ACP-like"/>
    <property type="match status" value="1"/>
</dbReference>